<name>A0A814NME4_9BILA</name>
<protein>
    <submittedName>
        <fullName evidence="3">Uncharacterized protein</fullName>
    </submittedName>
</protein>
<dbReference type="Proteomes" id="UP000663877">
    <property type="component" value="Unassembled WGS sequence"/>
</dbReference>
<evidence type="ECO:0000313" key="1">
    <source>
        <dbReference type="EMBL" id="CAF0916918.1"/>
    </source>
</evidence>
<keyword evidence="4" id="KW-1185">Reference proteome</keyword>
<gene>
    <name evidence="2" type="ORF">BJG266_LOCUS14909</name>
    <name evidence="1" type="ORF">QVE165_LOCUS10321</name>
    <name evidence="3" type="ORF">QVE165_LOCUS20011</name>
</gene>
<evidence type="ECO:0000313" key="4">
    <source>
        <dbReference type="Proteomes" id="UP000663832"/>
    </source>
</evidence>
<dbReference type="EMBL" id="CAJNOM010000124">
    <property type="protein sequence ID" value="CAF1095710.1"/>
    <property type="molecule type" value="Genomic_DNA"/>
</dbReference>
<evidence type="ECO:0000313" key="2">
    <source>
        <dbReference type="EMBL" id="CAF0981777.1"/>
    </source>
</evidence>
<reference evidence="3" key="1">
    <citation type="submission" date="2021-02" db="EMBL/GenBank/DDBJ databases">
        <authorList>
            <person name="Nowell W R."/>
        </authorList>
    </citation>
    <scope>NUCLEOTIDE SEQUENCE</scope>
</reference>
<sequence length="781" mass="92034">MTIEMTTSLDTNLVYLIDQIRSNLLIADGNEILKETPRAHAWLLTTLSIYGEKFSVLLELYRLFREQNSYILLSFIIEHILQHHINEIDKNTYLQQEFQLIFTNSSNNSIEKDNFSYSRLYSLLSLSTREIISSILIHKWYNELEQNLLLSINSNELLNQCREKALACLSLSSSSISSILQLIINTEDKIGFKTKLSSLNILRCLFVQDLLPIILKNRQGFGIQSHLCHKWLIYAIEFYIEYLVNCIKYNQIKYIHIKLEGNFDKTFFCENPIEQIEILMNLAINAQENFNWQQLIIHQANQIGSSNRRQKLLELRILIDRDHNSTIRCPLECFIFCTSFPIYIQSIVSLSSLFNNEIYKDYIFLYSTVSLKTLINKTNEINNLELIENFSLFIECLNLLQQSQINSCIKIYQEILDKIHLNSNIQIYQRLLKIFYFYYVIQKLKDNKSITETNQNKTIVIDDTPQSPTMQDDSIIETNSIHNKSSLIVPDIENLIQQLNDNNSLESRLQLCSIYSITHLSHQQHITVSFCIDTLMYLHENYRSYDQEQILLPISSDYCFISRSYKLFFNYVLDIILQHISPTLILLQIEQQRSSSLTIYPKNLFHTLTPMSLRYIYDQKLLGQLIKYIQTTTTTKERRWITINNNKRKLDDNDDSNKLTDEQFIEKIIQHVSNITQWTDEQRLDISSSFFLLLLTTVFYFSGRNIPFDFDNQFDNDLNINQQRKENAYYDLTPQKLLLYTRNLFNSIGNEHRFPYKQDPSIAFARRAKAIVKGDPREFMG</sequence>
<dbReference type="OrthoDB" id="10014423at2759"/>
<evidence type="ECO:0000313" key="3">
    <source>
        <dbReference type="EMBL" id="CAF1095710.1"/>
    </source>
</evidence>
<dbReference type="EMBL" id="CAJNOI010000064">
    <property type="protein sequence ID" value="CAF0981777.1"/>
    <property type="molecule type" value="Genomic_DNA"/>
</dbReference>
<comment type="caution">
    <text evidence="3">The sequence shown here is derived from an EMBL/GenBank/DDBJ whole genome shotgun (WGS) entry which is preliminary data.</text>
</comment>
<organism evidence="3 4">
    <name type="scientific">Adineta steineri</name>
    <dbReference type="NCBI Taxonomy" id="433720"/>
    <lineage>
        <taxon>Eukaryota</taxon>
        <taxon>Metazoa</taxon>
        <taxon>Spiralia</taxon>
        <taxon>Gnathifera</taxon>
        <taxon>Rotifera</taxon>
        <taxon>Eurotatoria</taxon>
        <taxon>Bdelloidea</taxon>
        <taxon>Adinetida</taxon>
        <taxon>Adinetidae</taxon>
        <taxon>Adineta</taxon>
    </lineage>
</organism>
<dbReference type="EMBL" id="CAJNOM010000048">
    <property type="protein sequence ID" value="CAF0916918.1"/>
    <property type="molecule type" value="Genomic_DNA"/>
</dbReference>
<dbReference type="AlphaFoldDB" id="A0A814NME4"/>
<accession>A0A814NME4</accession>
<proteinExistence type="predicted"/>
<dbReference type="Proteomes" id="UP000663832">
    <property type="component" value="Unassembled WGS sequence"/>
</dbReference>